<name>A0A8H4VN79_9AGAR</name>
<reference evidence="1 2" key="1">
    <citation type="submission" date="2019-12" db="EMBL/GenBank/DDBJ databases">
        <authorList>
            <person name="Floudas D."/>
            <person name="Bentzer J."/>
            <person name="Ahren D."/>
            <person name="Johansson T."/>
            <person name="Persson P."/>
            <person name="Tunlid A."/>
        </authorList>
    </citation>
    <scope>NUCLEOTIDE SEQUENCE [LARGE SCALE GENOMIC DNA]</scope>
    <source>
        <strain evidence="1 2">CBS 102.39</strain>
    </source>
</reference>
<accession>A0A8H4VN79</accession>
<protein>
    <submittedName>
        <fullName evidence="1">Uncharacterized protein</fullName>
    </submittedName>
</protein>
<proteinExistence type="predicted"/>
<evidence type="ECO:0000313" key="1">
    <source>
        <dbReference type="EMBL" id="KAF4615807.1"/>
    </source>
</evidence>
<gene>
    <name evidence="1" type="ORF">D9613_012411</name>
</gene>
<keyword evidence="2" id="KW-1185">Reference proteome</keyword>
<sequence length="219" mass="23667">MPPSSAARLSLETLNTSSKILTLAPEDRRVLVALLKWSPNVSQRVGAALDSLASPWTRKCIEEDYLMILHDLEHAMEKTPIIWADIAQINIRLDNLYACLQQVVPSFAAQGDSTRESVVGNPASFFQSAQQITINGGSFTILSQSTDAAVASAHGLLAKTPNVLNAAPLPQQAPTITVPANGAEQVREETTDGETEPVVEDLGIVRVFGMVKRFIRGCF</sequence>
<dbReference type="EMBL" id="JAACJL010000033">
    <property type="protein sequence ID" value="KAF4615807.1"/>
    <property type="molecule type" value="Genomic_DNA"/>
</dbReference>
<comment type="caution">
    <text evidence="1">The sequence shown here is derived from an EMBL/GenBank/DDBJ whole genome shotgun (WGS) entry which is preliminary data.</text>
</comment>
<dbReference type="Proteomes" id="UP000521872">
    <property type="component" value="Unassembled WGS sequence"/>
</dbReference>
<dbReference type="AlphaFoldDB" id="A0A8H4VN79"/>
<evidence type="ECO:0000313" key="2">
    <source>
        <dbReference type="Proteomes" id="UP000521872"/>
    </source>
</evidence>
<organism evidence="1 2">
    <name type="scientific">Agrocybe pediades</name>
    <dbReference type="NCBI Taxonomy" id="84607"/>
    <lineage>
        <taxon>Eukaryota</taxon>
        <taxon>Fungi</taxon>
        <taxon>Dikarya</taxon>
        <taxon>Basidiomycota</taxon>
        <taxon>Agaricomycotina</taxon>
        <taxon>Agaricomycetes</taxon>
        <taxon>Agaricomycetidae</taxon>
        <taxon>Agaricales</taxon>
        <taxon>Agaricineae</taxon>
        <taxon>Strophariaceae</taxon>
        <taxon>Agrocybe</taxon>
    </lineage>
</organism>